<accession>A0ABD5NEL4</accession>
<keyword evidence="1" id="KW-0472">Membrane</keyword>
<dbReference type="InterPro" id="IPR037997">
    <property type="entry name" value="Dgk1-like"/>
</dbReference>
<feature type="transmembrane region" description="Helical" evidence="1">
    <location>
        <begin position="120"/>
        <end position="153"/>
    </location>
</feature>
<evidence type="ECO:0000313" key="3">
    <source>
        <dbReference type="Proteomes" id="UP001595660"/>
    </source>
</evidence>
<proteinExistence type="predicted"/>
<keyword evidence="2" id="KW-0808">Transferase</keyword>
<name>A0ABD5NEL4_9EURY</name>
<reference evidence="2 3" key="1">
    <citation type="journal article" date="2019" name="Int. J. Syst. Evol. Microbiol.">
        <title>The Global Catalogue of Microorganisms (GCM) 10K type strain sequencing project: providing services to taxonomists for standard genome sequencing and annotation.</title>
        <authorList>
            <consortium name="The Broad Institute Genomics Platform"/>
            <consortium name="The Broad Institute Genome Sequencing Center for Infectious Disease"/>
            <person name="Wu L."/>
            <person name="Ma J."/>
        </authorList>
    </citation>
    <scope>NUCLEOTIDE SEQUENCE [LARGE SCALE GENOMIC DNA]</scope>
    <source>
        <strain evidence="2 3">CGMCC 1.12562</strain>
    </source>
</reference>
<dbReference type="Proteomes" id="UP001595660">
    <property type="component" value="Unassembled WGS sequence"/>
</dbReference>
<dbReference type="PANTHER" id="PTHR31303:SF1">
    <property type="entry name" value="CTP-DEPENDENT DIACYLGLYCEROL KINASE 1"/>
    <property type="match status" value="1"/>
</dbReference>
<dbReference type="EMBL" id="JBHRWN010000002">
    <property type="protein sequence ID" value="MFC3477765.1"/>
    <property type="molecule type" value="Genomic_DNA"/>
</dbReference>
<keyword evidence="1" id="KW-1133">Transmembrane helix</keyword>
<dbReference type="RefSeq" id="WP_232571113.1">
    <property type="nucleotide sequence ID" value="NZ_CP089466.1"/>
</dbReference>
<dbReference type="GO" id="GO:0016301">
    <property type="term" value="F:kinase activity"/>
    <property type="evidence" value="ECO:0007669"/>
    <property type="project" value="UniProtKB-KW"/>
</dbReference>
<dbReference type="PANTHER" id="PTHR31303">
    <property type="entry name" value="CTP-DEPENDENT DIACYLGLYCEROL KINASE 1"/>
    <property type="match status" value="1"/>
</dbReference>
<keyword evidence="3" id="KW-1185">Reference proteome</keyword>
<feature type="transmembrane region" description="Helical" evidence="1">
    <location>
        <begin position="20"/>
        <end position="44"/>
    </location>
</feature>
<dbReference type="AlphaFoldDB" id="A0ABD5NEL4"/>
<feature type="transmembrane region" description="Helical" evidence="1">
    <location>
        <begin position="73"/>
        <end position="100"/>
    </location>
</feature>
<sequence length="185" mass="19227">MSELGRRLVHASGAVVPAAYLASVVQWAVVQWLLVVGSVIALVLEALRLSGRVNWRIFDALTRDYEQDNPAGYALYVLSSTATAWLFAPAIAVPALLMLMLADPASGLLSRGELGVKRGWVLLATFGICLGIASLLDVPFAAAVAGALAATLADGATPVVRGYVIDDNASIPLGAAAAMWLAQAI</sequence>
<keyword evidence="2" id="KW-0418">Kinase</keyword>
<organism evidence="2 3">
    <name type="scientific">Halobacterium litoreum</name>
    <dbReference type="NCBI Taxonomy" id="2039234"/>
    <lineage>
        <taxon>Archaea</taxon>
        <taxon>Methanobacteriati</taxon>
        <taxon>Methanobacteriota</taxon>
        <taxon>Stenosarchaea group</taxon>
        <taxon>Halobacteria</taxon>
        <taxon>Halobacteriales</taxon>
        <taxon>Halobacteriaceae</taxon>
        <taxon>Halobacterium</taxon>
    </lineage>
</organism>
<dbReference type="GeneID" id="69119242"/>
<gene>
    <name evidence="2" type="ORF">ACFOKC_08505</name>
</gene>
<evidence type="ECO:0000313" key="2">
    <source>
        <dbReference type="EMBL" id="MFC3477765.1"/>
    </source>
</evidence>
<protein>
    <submittedName>
        <fullName evidence="2">Dolichol kinase</fullName>
    </submittedName>
</protein>
<comment type="caution">
    <text evidence="2">The sequence shown here is derived from an EMBL/GenBank/DDBJ whole genome shotgun (WGS) entry which is preliminary data.</text>
</comment>
<evidence type="ECO:0000256" key="1">
    <source>
        <dbReference type="SAM" id="Phobius"/>
    </source>
</evidence>
<keyword evidence="1" id="KW-0812">Transmembrane</keyword>